<feature type="domain" description="AAA+ ATPase" evidence="3">
    <location>
        <begin position="1168"/>
        <end position="1409"/>
    </location>
</feature>
<dbReference type="Proteomes" id="UP001203338">
    <property type="component" value="Unassembled WGS sequence"/>
</dbReference>
<feature type="domain" description="AAA+ ATPase" evidence="3">
    <location>
        <begin position="838"/>
        <end position="991"/>
    </location>
</feature>
<gene>
    <name evidence="4" type="ORF">M3P05_10475</name>
</gene>
<feature type="coiled-coil region" evidence="1">
    <location>
        <begin position="766"/>
        <end position="793"/>
    </location>
</feature>
<dbReference type="InterPro" id="IPR027417">
    <property type="entry name" value="P-loop_NTPase"/>
</dbReference>
<keyword evidence="1" id="KW-0175">Coiled coil</keyword>
<proteinExistence type="predicted"/>
<sequence length="2169" mass="245463">MSDFQNKEEPVSSQKTHQDGKRKAVKHQSEPALKRLALESQEGHPSQHFSEDAVFFIEDDTQRQQVLENCRQMNHGPVITLRSPADLEHHNLLHTITCDEKGVCHQTAGRLFSEQPLTLVLDLTLMSPGQIASLNDLLERPKRLGKQVRLVALVSPAMLEPGPDKPGPDCWRRLQAFPALFPAEVFSKSLADRAVPVKSNDALLQERVQKHALAEQQAPLQALPEVIDFADRDAWRTRLFGGLALNDRGKLYFKAGQLHGLEEHQAVILQDAPWDNPDFTAALATTLREGGFEANGAWVSLPDSLRWFRQDTDPEALESLRQQFAQKGTAKGADLYPTVYLNAASLEDALRDTQIHKGIIHSADTLEQLLSGAGTLCLTQPLNNTQWLRLLRRLERLKQPPRLIDLTQNNQGFEPALQPDRRCQRYRHETVALAQLDETHKTCRVTAQTQWESLWQDTQLVSQNKMFFETRDTPLLTALKQGKPIAFHGLETAPELMAKLESLLAQPPYLLVNGQKIQLPHAKVTFLWPEQATPPASPLWQHALQQAPVPCSADNPCPWMMVLDNLPFPTRKSYPAKLPWQGQDFDTLLYRQVEQERIEDGAQQVLPVHHRKALHTLLAKAYRGDNEVYGYLKYQIRQHHPDDPPQTAADRNALQQWLDQHPRISRRVLEQHFWSLARYCPVSAFSQLLPNGFNTPDESALDQLARYLVGAAEPQQRKALAQSLGVAPEVTSSLQYYRGTRRTRLRDALLAAGFQRKGSEAVSEQVRSLDQRIDQIIRQNEDQQQAIDKTKEALGDYFPKDLLQDDFSDLAEALVQGSRGQRHRQQRRMRRLTERVRRHPLVFLQGEAGAGKSHMARAVAEQLRQAPDQNSPPSQVLSLGPETSAEQLFGQAVIEDIRDDATTTFKPGPILRWAMSGNPPLLVLDEANLAREGVLAPLAGLMETPPRISYQGKDYVLSDRHRVILTGNPVHYSGRHMDSTLKKHLLTLYYRPLDQDMLAEFIIRPALPAHWPDGLKDRGVQTILSLYRQYGKLLPDALSPRDLQDVLCRISQTLRHHQQAPEGEEPMETDAVLSPESLHQVVFDAFSGSLAGRIPADNRERLHALEHWYTAHFPCDKSLTQSKQSAFQSFLEQLRNNNPDVDLHSAPVVQLVQHYWQFLDQQRDQPRGRRSLLVEGPAGWGKDLILKRVLTLWEQQSLAPAPFVHINANPDQWDALKETTQTAMAQGQKLVISELNLLPSRFLEGLFNEVLTSSTAHPEFVLIATVNPASFGGRETLSTALKSRCTEVQLTPLSEPDLRGMLVRRTENDSLPGWLSIRYQSLLESLRLQHAPIQLSLDDLFRAADILNQTPKNDWPQAFKTTFGLALQSVGLTMEALEQRLAESTVAMDDGRNERSERLSRHLNTEQPEPLTIRLLTPDANPAWYADRLTLHLPDISDEVELLDMARSILAFFQQPETESIISGPLGGNITTHKHYEIRKFFAGNQFATNDYRLSLRQLVMQDDQLREVTLSCDHGEVESIQSPGWPKTRLRLTGMQQLGGGYFVLKQSRWTPLPGLSAVDQLLHLRCTPSQPLGTARHKETGQLLVRLADNASVQSARMHLAFIIEPDQDYFAPLQGGEPIETVDALLPPQVRERLDKELFSLNGRVHPAFCELQDIKDIPDKASQLNALAQWCKTFRADHDVPGEGLNLLLNLMREKQGVCRHRSQVFQVLSQYFGVPARMVSNVAHRYVEFSPDRGCHWRKIDLGGGGESSSNERSQHHPVNIVLSERVELTARTGHFAGKSVDTTIHRLFQKGQEQQEYSELVDFLKNKPPTNVFHEVYYFAVKQDSRVSTLNPPWLDILTHWHRQTLAESSADKQAEMQKRLGKGALNVMAAFYYHWLLGEIPDSKYVETLKQYLPLVQQGIVPTGAALQILESLADHKIQEAEQLLEAHYQQLTQSQIWPAALKQELMKERLKPLPDLGGHSPTLARALQRTDIDTQWSRVATGAPPSLERMVRKQPSFPLSRKTSLMRPVYFVLSEKLMLMRIPGHLESELSRLEQEATRGLFFNWLLEQDATVEWRTLLNNIRVTNSAQCLTDGCYPSVRLLDDEAKAFLPIDTCTNYSNVAICTDDLNPLRIKKAFNDPEALVLDVDFLATCFKEFLDTMDTSQLKTFVRALQTGAGNYD</sequence>
<dbReference type="Gene3D" id="3.40.50.300">
    <property type="entry name" value="P-loop containing nucleotide triphosphate hydrolases"/>
    <property type="match status" value="2"/>
</dbReference>
<name>A0ABT0PG57_9GAMM</name>
<dbReference type="InterPro" id="IPR050764">
    <property type="entry name" value="CbbQ/NirQ/NorQ/GpvN"/>
</dbReference>
<feature type="region of interest" description="Disordered" evidence="2">
    <location>
        <begin position="1"/>
        <end position="34"/>
    </location>
</feature>
<evidence type="ECO:0000259" key="3">
    <source>
        <dbReference type="SMART" id="SM00382"/>
    </source>
</evidence>
<comment type="caution">
    <text evidence="4">The sequence shown here is derived from an EMBL/GenBank/DDBJ whole genome shotgun (WGS) entry which is preliminary data.</text>
</comment>
<evidence type="ECO:0000313" key="5">
    <source>
        <dbReference type="Proteomes" id="UP001203338"/>
    </source>
</evidence>
<reference evidence="4 5" key="1">
    <citation type="submission" date="2022-05" db="EMBL/GenBank/DDBJ databases">
        <authorList>
            <person name="Park J.-S."/>
        </authorList>
    </citation>
    <scope>NUCLEOTIDE SEQUENCE [LARGE SCALE GENOMIC DNA]</scope>
    <source>
        <strain evidence="4 5">2012CJ34-2</strain>
    </source>
</reference>
<organism evidence="4 5">
    <name type="scientific">Parendozoicomonas callyspongiae</name>
    <dbReference type="NCBI Taxonomy" id="2942213"/>
    <lineage>
        <taxon>Bacteria</taxon>
        <taxon>Pseudomonadati</taxon>
        <taxon>Pseudomonadota</taxon>
        <taxon>Gammaproteobacteria</taxon>
        <taxon>Oceanospirillales</taxon>
        <taxon>Endozoicomonadaceae</taxon>
        <taxon>Parendozoicomonas</taxon>
    </lineage>
</organism>
<dbReference type="PANTHER" id="PTHR42759">
    <property type="entry name" value="MOXR FAMILY PROTEIN"/>
    <property type="match status" value="1"/>
</dbReference>
<protein>
    <submittedName>
        <fullName evidence="4">AAA family ATPase</fullName>
    </submittedName>
</protein>
<dbReference type="InterPro" id="IPR002931">
    <property type="entry name" value="Transglutaminase-like"/>
</dbReference>
<dbReference type="SMART" id="SM00382">
    <property type="entry name" value="AAA"/>
    <property type="match status" value="2"/>
</dbReference>
<evidence type="ECO:0000313" key="4">
    <source>
        <dbReference type="EMBL" id="MCL6270344.1"/>
    </source>
</evidence>
<evidence type="ECO:0000256" key="1">
    <source>
        <dbReference type="SAM" id="Coils"/>
    </source>
</evidence>
<dbReference type="EMBL" id="JAMFLX010000012">
    <property type="protein sequence ID" value="MCL6270344.1"/>
    <property type="molecule type" value="Genomic_DNA"/>
</dbReference>
<dbReference type="RefSeq" id="WP_249699538.1">
    <property type="nucleotide sequence ID" value="NZ_JAMFLX010000012.1"/>
</dbReference>
<dbReference type="InterPro" id="IPR003593">
    <property type="entry name" value="AAA+_ATPase"/>
</dbReference>
<dbReference type="InterPro" id="IPR011704">
    <property type="entry name" value="ATPase_dyneun-rel_AAA"/>
</dbReference>
<dbReference type="Pfam" id="PF01841">
    <property type="entry name" value="Transglut_core"/>
    <property type="match status" value="1"/>
</dbReference>
<dbReference type="Pfam" id="PF07728">
    <property type="entry name" value="AAA_5"/>
    <property type="match status" value="1"/>
</dbReference>
<accession>A0ABT0PG57</accession>
<dbReference type="SUPFAM" id="SSF54001">
    <property type="entry name" value="Cysteine proteinases"/>
    <property type="match status" value="1"/>
</dbReference>
<dbReference type="InterPro" id="IPR038765">
    <property type="entry name" value="Papain-like_cys_pep_sf"/>
</dbReference>
<dbReference type="CDD" id="cd00009">
    <property type="entry name" value="AAA"/>
    <property type="match status" value="1"/>
</dbReference>
<dbReference type="PANTHER" id="PTHR42759:SF1">
    <property type="entry name" value="MAGNESIUM-CHELATASE SUBUNIT CHLD"/>
    <property type="match status" value="1"/>
</dbReference>
<dbReference type="SUPFAM" id="SSF52540">
    <property type="entry name" value="P-loop containing nucleoside triphosphate hydrolases"/>
    <property type="match status" value="2"/>
</dbReference>
<keyword evidence="5" id="KW-1185">Reference proteome</keyword>
<evidence type="ECO:0000256" key="2">
    <source>
        <dbReference type="SAM" id="MobiDB-lite"/>
    </source>
</evidence>